<dbReference type="RefSeq" id="WP_153835260.1">
    <property type="nucleotide sequence ID" value="NZ_JBHUMW010000029.1"/>
</dbReference>
<comment type="caution">
    <text evidence="2">The sequence shown here is derived from an EMBL/GenBank/DDBJ whole genome shotgun (WGS) entry which is preliminary data.</text>
</comment>
<feature type="transmembrane region" description="Helical" evidence="1">
    <location>
        <begin position="5"/>
        <end position="24"/>
    </location>
</feature>
<keyword evidence="1" id="KW-1133">Transmembrane helix</keyword>
<feature type="transmembrane region" description="Helical" evidence="1">
    <location>
        <begin position="30"/>
        <end position="52"/>
    </location>
</feature>
<reference evidence="2 3" key="1">
    <citation type="submission" date="2019-10" db="EMBL/GenBank/DDBJ databases">
        <title>Gracilibacillus salitolerans sp. nov., a moderate halophile isolated from a saline soil in northwest China.</title>
        <authorList>
            <person name="Gan L."/>
        </authorList>
    </citation>
    <scope>NUCLEOTIDE SEQUENCE [LARGE SCALE GENOMIC DNA]</scope>
    <source>
        <strain evidence="2 3">TP2-8</strain>
    </source>
</reference>
<evidence type="ECO:0000313" key="3">
    <source>
        <dbReference type="Proteomes" id="UP000435187"/>
    </source>
</evidence>
<organism evidence="2 3">
    <name type="scientific">Gracilibacillus thailandensis</name>
    <dbReference type="NCBI Taxonomy" id="563735"/>
    <lineage>
        <taxon>Bacteria</taxon>
        <taxon>Bacillati</taxon>
        <taxon>Bacillota</taxon>
        <taxon>Bacilli</taxon>
        <taxon>Bacillales</taxon>
        <taxon>Bacillaceae</taxon>
        <taxon>Gracilibacillus</taxon>
    </lineage>
</organism>
<proteinExistence type="predicted"/>
<dbReference type="Proteomes" id="UP000435187">
    <property type="component" value="Unassembled WGS sequence"/>
</dbReference>
<sequence length="96" mass="10652">MRYFLIGIIFAVIGVLLSIIIWGVDKAYVITGGIGIVFIGISMIFSGALLSGDRMRANYATESAKDRRNRNIVTFRAALIGITNLIIALFIYYFIN</sequence>
<dbReference type="AlphaFoldDB" id="A0A6N7R0K4"/>
<gene>
    <name evidence="2" type="ORF">GH885_09425</name>
</gene>
<dbReference type="Pfam" id="PF17247">
    <property type="entry name" value="DUF5316"/>
    <property type="match status" value="1"/>
</dbReference>
<name>A0A6N7R0K4_9BACI</name>
<feature type="transmembrane region" description="Helical" evidence="1">
    <location>
        <begin position="73"/>
        <end position="95"/>
    </location>
</feature>
<dbReference type="InterPro" id="IPR035167">
    <property type="entry name" value="DUF5316"/>
</dbReference>
<evidence type="ECO:0000313" key="2">
    <source>
        <dbReference type="EMBL" id="MRI66570.1"/>
    </source>
</evidence>
<keyword evidence="1" id="KW-0812">Transmembrane</keyword>
<keyword evidence="3" id="KW-1185">Reference proteome</keyword>
<dbReference type="EMBL" id="WJEE01000017">
    <property type="protein sequence ID" value="MRI66570.1"/>
    <property type="molecule type" value="Genomic_DNA"/>
</dbReference>
<evidence type="ECO:0000256" key="1">
    <source>
        <dbReference type="SAM" id="Phobius"/>
    </source>
</evidence>
<accession>A0A6N7R0K4</accession>
<evidence type="ECO:0008006" key="4">
    <source>
        <dbReference type="Google" id="ProtNLM"/>
    </source>
</evidence>
<protein>
    <recommendedName>
        <fullName evidence="4">DUF5316 domain-containing protein</fullName>
    </recommendedName>
</protein>
<keyword evidence="1" id="KW-0472">Membrane</keyword>